<protein>
    <submittedName>
        <fullName evidence="1">Uncharacterized protein</fullName>
    </submittedName>
</protein>
<dbReference type="EMBL" id="JAKOGI010000165">
    <property type="protein sequence ID" value="KAJ8441476.1"/>
    <property type="molecule type" value="Genomic_DNA"/>
</dbReference>
<organism evidence="1 2">
    <name type="scientific">Carnegiea gigantea</name>
    <dbReference type="NCBI Taxonomy" id="171969"/>
    <lineage>
        <taxon>Eukaryota</taxon>
        <taxon>Viridiplantae</taxon>
        <taxon>Streptophyta</taxon>
        <taxon>Embryophyta</taxon>
        <taxon>Tracheophyta</taxon>
        <taxon>Spermatophyta</taxon>
        <taxon>Magnoliopsida</taxon>
        <taxon>eudicotyledons</taxon>
        <taxon>Gunneridae</taxon>
        <taxon>Pentapetalae</taxon>
        <taxon>Caryophyllales</taxon>
        <taxon>Cactineae</taxon>
        <taxon>Cactaceae</taxon>
        <taxon>Cactoideae</taxon>
        <taxon>Echinocereeae</taxon>
        <taxon>Carnegiea</taxon>
    </lineage>
</organism>
<evidence type="ECO:0000313" key="2">
    <source>
        <dbReference type="Proteomes" id="UP001153076"/>
    </source>
</evidence>
<proteinExistence type="predicted"/>
<gene>
    <name evidence="1" type="ORF">Cgig2_008737</name>
</gene>
<keyword evidence="2" id="KW-1185">Reference proteome</keyword>
<dbReference type="Proteomes" id="UP001153076">
    <property type="component" value="Unassembled WGS sequence"/>
</dbReference>
<accession>A0A9Q1KCA4</accession>
<comment type="caution">
    <text evidence="1">The sequence shown here is derived from an EMBL/GenBank/DDBJ whole genome shotgun (WGS) entry which is preliminary data.</text>
</comment>
<sequence length="327" mass="37991">MLIDAMQGYTEAPKRKLIKDKLGDAVERKRCRLCVIFLSEIKLSGSDMKMLTNRVLSMHSCSYDGYYVDARAEGLGLLFDRDVQISLLSLSFHHIDMSISSTQDDPMWTVTGLLNIWMKTYKTIFPYLFVLDQRVIVRGVEGIVDSSRLCGLMMIDARGSYNMLRRIRCLTMWSLIVYLNLTGACWRCENGMSRNLATSRRGFLITRRKATNAQARKGLFEELREWRRKEILWWQCSQTDFLRFEGSNSTWFHKLVNDRRATNTISELRGADGVLYSKATDLEWIAWGEENMEMVNAIFLLVDLDVIQKILLSVSWPDDQIIWHYSS</sequence>
<reference evidence="1" key="1">
    <citation type="submission" date="2022-04" db="EMBL/GenBank/DDBJ databases">
        <title>Carnegiea gigantea Genome sequencing and assembly v2.</title>
        <authorList>
            <person name="Copetti D."/>
            <person name="Sanderson M.J."/>
            <person name="Burquez A."/>
            <person name="Wojciechowski M.F."/>
        </authorList>
    </citation>
    <scope>NUCLEOTIDE SEQUENCE</scope>
    <source>
        <strain evidence="1">SGP5-SGP5p</strain>
        <tissue evidence="1">Aerial part</tissue>
    </source>
</reference>
<dbReference type="AlphaFoldDB" id="A0A9Q1KCA4"/>
<evidence type="ECO:0000313" key="1">
    <source>
        <dbReference type="EMBL" id="KAJ8441476.1"/>
    </source>
</evidence>
<name>A0A9Q1KCA4_9CARY</name>